<dbReference type="EMBL" id="VYZN01000031">
    <property type="protein sequence ID" value="KAE9533896.1"/>
    <property type="molecule type" value="Genomic_DNA"/>
</dbReference>
<dbReference type="AlphaFoldDB" id="A0A6G0TK45"/>
<organism evidence="1 2">
    <name type="scientific">Aphis glycines</name>
    <name type="common">Soybean aphid</name>
    <dbReference type="NCBI Taxonomy" id="307491"/>
    <lineage>
        <taxon>Eukaryota</taxon>
        <taxon>Metazoa</taxon>
        <taxon>Ecdysozoa</taxon>
        <taxon>Arthropoda</taxon>
        <taxon>Hexapoda</taxon>
        <taxon>Insecta</taxon>
        <taxon>Pterygota</taxon>
        <taxon>Neoptera</taxon>
        <taxon>Paraneoptera</taxon>
        <taxon>Hemiptera</taxon>
        <taxon>Sternorrhyncha</taxon>
        <taxon>Aphidomorpha</taxon>
        <taxon>Aphidoidea</taxon>
        <taxon>Aphididae</taxon>
        <taxon>Aphidini</taxon>
        <taxon>Aphis</taxon>
        <taxon>Aphis</taxon>
    </lineage>
</organism>
<name>A0A6G0TK45_APHGL</name>
<keyword evidence="2" id="KW-1185">Reference proteome</keyword>
<sequence>MACRRGKEPSRDSTSQLFIINSIQFLNNKRIELTNVATGVENDTVIYRLLKLEIFVVEPLVRRYTLERDHCRRHTRGQCRRIRIRPIVDRNSYLVEDFLEFAIMSPTLSNYFVLSLTNLIQGQTPNLTVTSLLQLTSHRCLAIRVINSRNNASISNFGVGFRWQSEYPWCIIEVKSKHFPILFTDH</sequence>
<gene>
    <name evidence="1" type="ORF">AGLY_008975</name>
</gene>
<evidence type="ECO:0000313" key="2">
    <source>
        <dbReference type="Proteomes" id="UP000475862"/>
    </source>
</evidence>
<reference evidence="1 2" key="1">
    <citation type="submission" date="2019-08" db="EMBL/GenBank/DDBJ databases">
        <title>The genome of the soybean aphid Biotype 1, its phylome, world population structure and adaptation to the North American continent.</title>
        <authorList>
            <person name="Giordano R."/>
            <person name="Donthu R.K."/>
            <person name="Hernandez A.G."/>
            <person name="Wright C.L."/>
            <person name="Zimin A.V."/>
        </authorList>
    </citation>
    <scope>NUCLEOTIDE SEQUENCE [LARGE SCALE GENOMIC DNA]</scope>
    <source>
        <tissue evidence="1">Whole aphids</tissue>
    </source>
</reference>
<proteinExistence type="predicted"/>
<protein>
    <submittedName>
        <fullName evidence="1">Uncharacterized protein</fullName>
    </submittedName>
</protein>
<comment type="caution">
    <text evidence="1">The sequence shown here is derived from an EMBL/GenBank/DDBJ whole genome shotgun (WGS) entry which is preliminary data.</text>
</comment>
<dbReference type="Proteomes" id="UP000475862">
    <property type="component" value="Unassembled WGS sequence"/>
</dbReference>
<evidence type="ECO:0000313" key="1">
    <source>
        <dbReference type="EMBL" id="KAE9533896.1"/>
    </source>
</evidence>
<accession>A0A6G0TK45</accession>
<dbReference type="OrthoDB" id="10522444at2759"/>